<dbReference type="PANTHER" id="PTHR33050:SF7">
    <property type="entry name" value="RIBONUCLEASE H"/>
    <property type="match status" value="1"/>
</dbReference>
<evidence type="ECO:0000313" key="1">
    <source>
        <dbReference type="EMBL" id="JAT81737.1"/>
    </source>
</evidence>
<dbReference type="InterPro" id="IPR052055">
    <property type="entry name" value="Hepadnavirus_pol/RT"/>
</dbReference>
<dbReference type="EMBL" id="GDQN01009317">
    <property type="protein sequence ID" value="JAT81737.1"/>
    <property type="molecule type" value="Transcribed_RNA"/>
</dbReference>
<organism evidence="1">
    <name type="scientific">Pectinophora gossypiella</name>
    <name type="common">Cotton pink bollworm</name>
    <name type="synonym">Depressaria gossypiella</name>
    <dbReference type="NCBI Taxonomy" id="13191"/>
    <lineage>
        <taxon>Eukaryota</taxon>
        <taxon>Metazoa</taxon>
        <taxon>Ecdysozoa</taxon>
        <taxon>Arthropoda</taxon>
        <taxon>Hexapoda</taxon>
        <taxon>Insecta</taxon>
        <taxon>Pterygota</taxon>
        <taxon>Neoptera</taxon>
        <taxon>Endopterygota</taxon>
        <taxon>Lepidoptera</taxon>
        <taxon>Glossata</taxon>
        <taxon>Ditrysia</taxon>
        <taxon>Gelechioidea</taxon>
        <taxon>Gelechiidae</taxon>
        <taxon>Apatetrinae</taxon>
        <taxon>Pectinophora</taxon>
    </lineage>
</organism>
<dbReference type="AlphaFoldDB" id="A0A1E1W431"/>
<dbReference type="CDD" id="cd09275">
    <property type="entry name" value="RNase_HI_RT_DIRS1"/>
    <property type="match status" value="1"/>
</dbReference>
<sequence length="105" mass="12312">AIKIFAKHLENCQVLIRIDNATALSYINRMGGIQFPHLTDIARQIWQWYEHRKIFIKTSYFPSKENIVADTESRRSHPDIEWEVENSTFDQLVSQFGSPDIDLFA</sequence>
<name>A0A1E1W431_PECGO</name>
<proteinExistence type="predicted"/>
<feature type="non-terminal residue" evidence="1">
    <location>
        <position position="105"/>
    </location>
</feature>
<reference evidence="1" key="1">
    <citation type="submission" date="2015-09" db="EMBL/GenBank/DDBJ databases">
        <title>De novo assembly of Pectinophora gossypiella (Pink Bollworm) gut transcriptome.</title>
        <authorList>
            <person name="Tassone E.E."/>
        </authorList>
    </citation>
    <scope>NUCLEOTIDE SEQUENCE</scope>
</reference>
<gene>
    <name evidence="1" type="ORF">g.19867</name>
</gene>
<accession>A0A1E1W431</accession>
<feature type="non-terminal residue" evidence="1">
    <location>
        <position position="1"/>
    </location>
</feature>
<dbReference type="PANTHER" id="PTHR33050">
    <property type="entry name" value="REVERSE TRANSCRIPTASE DOMAIN-CONTAINING PROTEIN"/>
    <property type="match status" value="1"/>
</dbReference>
<evidence type="ECO:0008006" key="2">
    <source>
        <dbReference type="Google" id="ProtNLM"/>
    </source>
</evidence>
<protein>
    <recommendedName>
        <fullName evidence="2">RNase H type-1 domain-containing protein</fullName>
    </recommendedName>
</protein>